<dbReference type="EMBL" id="LK054967">
    <property type="protein sequence ID" value="CDR71516.1"/>
    <property type="molecule type" value="Genomic_DNA"/>
</dbReference>
<evidence type="ECO:0000256" key="1">
    <source>
        <dbReference type="SAM" id="MobiDB-lite"/>
    </source>
</evidence>
<reference evidence="2" key="1">
    <citation type="journal article" date="2014" name="Nucleic Acids Res.">
        <title>The evolutionary dynamics of variant antigen genes in Babesia reveal a history of genomic innovation underlying host-parasite interaction.</title>
        <authorList>
            <person name="Jackson A.P."/>
            <person name="Otto T.D."/>
            <person name="Darby A."/>
            <person name="Ramaprasad A."/>
            <person name="Xia D."/>
            <person name="Echaide I.E."/>
            <person name="Farber M."/>
            <person name="Gahlot S."/>
            <person name="Gamble J."/>
            <person name="Gupta D."/>
            <person name="Gupta Y."/>
            <person name="Jackson L."/>
            <person name="Malandrin L."/>
            <person name="Malas T.B."/>
            <person name="Moussa E."/>
            <person name="Nair M."/>
            <person name="Reid AJ."/>
            <person name="Sanders M."/>
            <person name="Sharma J."/>
            <person name="Tracey A."/>
            <person name="Quail M.A."/>
            <person name="Weir W."/>
            <person name="Wastling J.M."/>
            <person name="Hall N."/>
            <person name="Willadsen P."/>
            <person name="Lingelbach K."/>
            <person name="Shiels B."/>
            <person name="Tait A."/>
            <person name="Berriman M."/>
            <person name="Allred D.R."/>
            <person name="Pain A."/>
        </authorList>
    </citation>
    <scope>NUCLEOTIDE SEQUENCE</scope>
    <source>
        <strain evidence="2">Bond</strain>
    </source>
</reference>
<proteinExistence type="predicted"/>
<reference evidence="2" key="2">
    <citation type="submission" date="2014-06" db="EMBL/GenBank/DDBJ databases">
        <authorList>
            <person name="Aslett M."/>
            <person name="De Silva Nishadi"/>
        </authorList>
    </citation>
    <scope>NUCLEOTIDE SEQUENCE</scope>
    <source>
        <strain evidence="2">Bond</strain>
    </source>
</reference>
<dbReference type="VEuPathDB" id="PiroplasmaDB:BBBOND_0001670"/>
<dbReference type="RefSeq" id="XP_012770462.1">
    <property type="nucleotide sequence ID" value="XM_012915008.1"/>
</dbReference>
<evidence type="ECO:0000313" key="2">
    <source>
        <dbReference type="EMBL" id="CDR71516.1"/>
    </source>
</evidence>
<protein>
    <submittedName>
        <fullName evidence="2">Uncharacterized protein</fullName>
    </submittedName>
</protein>
<dbReference type="KEGG" id="bbig:BBBOND_0001670"/>
<dbReference type="AlphaFoldDB" id="A0A061BJ64"/>
<feature type="region of interest" description="Disordered" evidence="1">
    <location>
        <begin position="956"/>
        <end position="995"/>
    </location>
</feature>
<gene>
    <name evidence="2" type="ORF">BBBOND_0001670</name>
</gene>
<organism evidence="2">
    <name type="scientific">Babesia bigemina</name>
    <dbReference type="NCBI Taxonomy" id="5866"/>
    <lineage>
        <taxon>Eukaryota</taxon>
        <taxon>Sar</taxon>
        <taxon>Alveolata</taxon>
        <taxon>Apicomplexa</taxon>
        <taxon>Aconoidasida</taxon>
        <taxon>Piroplasmida</taxon>
        <taxon>Babesiidae</taxon>
        <taxon>Babesia</taxon>
    </lineage>
</organism>
<sequence length="1076" mass="118841">MGFLSGVLNAVKDDDAVRTYDKDISGDKIDTVISMLQSSIGTGRIGLAVSVGAVREWLEGYWKEVDGKNKNVTDSLTKLIMKLSDKYLTEIRQTDKLQVQLTAWMTTIGNIDSQLTAMDAQQVGALDVTLKEKITHEINSIKTAVLVLHDSAGDGVFGWQVKEVDNVLINQEKYLESEIRNKSIEFKNVLTTQFDNLSKHIGILNRDKNKHFKNLNNVVTDAQNFLETFDNEYESVVSNAFQKIKDEMTEINNHGADKCALELQVDKIKSELLSVGTVIQKHVTDMADRIREVEGLRYEAAAQVTQVVRDLGYHGSTQTKFGAELDKILKAKRAIEDVHENLGVHLGSLQSWNHKAGSIIDEGINKCNEITKIADEKPSSSSKSTKIGQAADRLKQDAQKIFDAANSAKQEVTGLVDKLPQEIEQAVRNALVLDLGDLKDKCKKWVNEYFSGFGNVKFENAAHRTLTMTGLNGKSAKLNNWLTTNKTTYENSMTKVGLNFLTMALPKTGETGQTAFAAMGEDAGTKIEDMYTSENISDAGTTQLTQQFRSSKEEAIKQKINQFTTKGIVKLTETIADGGGAQDGKLNRMSFETPLETITNELKVLTDLVNKNEKTILDYGNVKHTGVKTLLNELKDGLGNGKMDHIFENGLGKIRDRIGSFNDRLPIETKNIEASVTSIMENLGNVISSLRNTFNQDDLMHKLLKIKTKIGHGTIVADSESLGQVHAELDSLRTKEFTPQAATGTIQQAINTVLRTVNNLESLPAAVDAAKKMALETMEALKLQLQTNITFISQTVELASAALQQSIEGFRSAYTLAYNESMEAVEALKEHLLIASQSAFTQVTYQVRCLFAEHHKSDLKALQTLINKQLETIKELINDDMKNGVKGLIRTVSGVTPDGAIPHTGDRLSQLKSVLSTQSPTTKPTKENFTNMSQKFQNYLNPITDYISRQLIPKSATTRTSTPASPTQQQDDAPKPQPAGRVGYSGPVATATTSAPKDPIAEHLDRLNYYVKGIFDIISAGYFGRSFATKLDDLNKFLSSMRPSNCKHIKHSSSTHQLQHYHCRSQSPQPANISVT</sequence>
<accession>A0A061BJ64</accession>
<dbReference type="GeneID" id="24561742"/>
<name>A0A061BJ64_BABBI</name>
<feature type="compositionally biased region" description="Low complexity" evidence="1">
    <location>
        <begin position="956"/>
        <end position="971"/>
    </location>
</feature>